<name>A0A346NT22_KLEAE</name>
<dbReference type="SUPFAM" id="SSF53756">
    <property type="entry name" value="UDP-Glycosyltransferase/glycogen phosphorylase"/>
    <property type="match status" value="1"/>
</dbReference>
<reference evidence="1" key="1">
    <citation type="journal article" date="2018" name="Front. Microbiol.">
        <title>Establishment of a Molecular Serotyping Scheme and a Multiplexed Luminex-Based Array for Enterobacter aerogenes.</title>
        <authorList>
            <person name="Guo X."/>
            <person name="Wang M."/>
            <person name="Wang L."/>
            <person name="Wang Y."/>
            <person name="Chen T."/>
            <person name="Wu P."/>
            <person name="Chen M."/>
            <person name="Liu B."/>
            <person name="Feng L."/>
        </authorList>
    </citation>
    <scope>NUCLEOTIDE SEQUENCE</scope>
    <source>
        <strain evidence="1">G5306</strain>
    </source>
</reference>
<evidence type="ECO:0000313" key="1">
    <source>
        <dbReference type="EMBL" id="AXR70415.1"/>
    </source>
</evidence>
<organism evidence="1">
    <name type="scientific">Klebsiella aerogenes</name>
    <name type="common">Enterobacter aerogenes</name>
    <dbReference type="NCBI Taxonomy" id="548"/>
    <lineage>
        <taxon>Bacteria</taxon>
        <taxon>Pseudomonadati</taxon>
        <taxon>Pseudomonadota</taxon>
        <taxon>Gammaproteobacteria</taxon>
        <taxon>Enterobacterales</taxon>
        <taxon>Enterobacteriaceae</taxon>
        <taxon>Klebsiella/Raoultella group</taxon>
        <taxon>Klebsiella</taxon>
    </lineage>
</organism>
<dbReference type="GO" id="GO:0016740">
    <property type="term" value="F:transferase activity"/>
    <property type="evidence" value="ECO:0007669"/>
    <property type="project" value="UniProtKB-KW"/>
</dbReference>
<proteinExistence type="predicted"/>
<keyword evidence="1" id="KW-0808">Transferase</keyword>
<dbReference type="EMBL" id="MF687354">
    <property type="protein sequence ID" value="AXR70415.1"/>
    <property type="molecule type" value="Genomic_DNA"/>
</dbReference>
<sequence>MVSRLPIGYSGREYILKQNIKIMLNNGFKVKLAYYDDGKIKESEIKRDSLLSNVELFPLKKVDTKTFLFNLLSRRQLSIQECLFYSEKQSKAIEKELASGNFDLVLVDMVRMAHLVENINFPVKLLEYDDLLSTRYKRMRDIHSDNFNLLGTYASKYPVVFSKIAILLKDFLLKYEERKIFERENFLSTKFHRFSFTSKLEANDFKSRIRYPGKIYDNPPCLPNGLTHRALDRKLDDFIFVGNLKSNHNLSCLKNIVRIFSDDRVKNISINVYGDYDQRAKVICNSIGNVKLCGRVEDLHEKLFQAKCLISPFSFGTGIKIKIIEAMQCRTLVMTNSIGAEGIPITENIHYLLCESDEDYVQSILKINQIDSDDPLIRNISSAAYEVIDKIYSEDIVSDNFLEFLRGHNA</sequence>
<accession>A0A346NT22</accession>
<protein>
    <submittedName>
        <fullName evidence="1">Glycosyl transferase</fullName>
    </submittedName>
</protein>
<dbReference type="Pfam" id="PF13692">
    <property type="entry name" value="Glyco_trans_1_4"/>
    <property type="match status" value="1"/>
</dbReference>
<dbReference type="Gene3D" id="3.40.50.2000">
    <property type="entry name" value="Glycogen Phosphorylase B"/>
    <property type="match status" value="1"/>
</dbReference>
<dbReference type="AlphaFoldDB" id="A0A346NT22"/>